<feature type="compositionally biased region" description="Low complexity" evidence="1">
    <location>
        <begin position="197"/>
        <end position="209"/>
    </location>
</feature>
<dbReference type="Proteomes" id="UP000269945">
    <property type="component" value="Unassembled WGS sequence"/>
</dbReference>
<comment type="caution">
    <text evidence="2">The sequence shown here is derived from an EMBL/GenBank/DDBJ whole genome shotgun (WGS) entry which is preliminary data.</text>
</comment>
<feature type="region of interest" description="Disordered" evidence="1">
    <location>
        <begin position="15"/>
        <end position="57"/>
    </location>
</feature>
<feature type="non-terminal residue" evidence="2">
    <location>
        <position position="1"/>
    </location>
</feature>
<organism evidence="2 3">
    <name type="scientific">Gulo gulo</name>
    <name type="common">Wolverine</name>
    <name type="synonym">Gluton</name>
    <dbReference type="NCBI Taxonomy" id="48420"/>
    <lineage>
        <taxon>Eukaryota</taxon>
        <taxon>Metazoa</taxon>
        <taxon>Chordata</taxon>
        <taxon>Craniata</taxon>
        <taxon>Vertebrata</taxon>
        <taxon>Euteleostomi</taxon>
        <taxon>Mammalia</taxon>
        <taxon>Eutheria</taxon>
        <taxon>Laurasiatheria</taxon>
        <taxon>Carnivora</taxon>
        <taxon>Caniformia</taxon>
        <taxon>Musteloidea</taxon>
        <taxon>Mustelidae</taxon>
        <taxon>Guloninae</taxon>
        <taxon>Gulo</taxon>
    </lineage>
</organism>
<evidence type="ECO:0000313" key="3">
    <source>
        <dbReference type="Proteomes" id="UP000269945"/>
    </source>
</evidence>
<feature type="region of interest" description="Disordered" evidence="1">
    <location>
        <begin position="196"/>
        <end position="221"/>
    </location>
</feature>
<gene>
    <name evidence="2" type="ORF">BN2614_LOCUS7</name>
</gene>
<name>A0A9X9MAG5_GULGU</name>
<dbReference type="EMBL" id="CYRY02045345">
    <property type="protein sequence ID" value="VCX40733.1"/>
    <property type="molecule type" value="Genomic_DNA"/>
</dbReference>
<sequence>PTSLNNLGQARQAWVGDERAGHSPSNTTPQPRHHGGTLHGWGGGHSPRGPQQVDSGRCLQLCGGPGWLWRIRTGIQRTGDRRGDPAPADRGAPPDHHGAEARACSQDPGPGGQAPRPSLLHGQLPHGFAAAATNVAGPRAGAHLWGTAPVPHNGPLPLCGGASPCWPSLSQARERNCGSVPRACRAPPASVLNWWVSDPAPQPSSASSSDAKDPPHSFLSF</sequence>
<proteinExistence type="predicted"/>
<feature type="compositionally biased region" description="Gly residues" evidence="1">
    <location>
        <begin position="37"/>
        <end position="46"/>
    </location>
</feature>
<evidence type="ECO:0000256" key="1">
    <source>
        <dbReference type="SAM" id="MobiDB-lite"/>
    </source>
</evidence>
<evidence type="ECO:0000313" key="2">
    <source>
        <dbReference type="EMBL" id="VCX40733.1"/>
    </source>
</evidence>
<feature type="region of interest" description="Disordered" evidence="1">
    <location>
        <begin position="77"/>
        <end position="122"/>
    </location>
</feature>
<protein>
    <submittedName>
        <fullName evidence="2">Uncharacterized protein</fullName>
    </submittedName>
</protein>
<accession>A0A9X9MAG5</accession>
<reference evidence="2 3" key="1">
    <citation type="submission" date="2018-10" db="EMBL/GenBank/DDBJ databases">
        <authorList>
            <person name="Ekblom R."/>
            <person name="Jareborg N."/>
        </authorList>
    </citation>
    <scope>NUCLEOTIDE SEQUENCE [LARGE SCALE GENOMIC DNA]</scope>
    <source>
        <tissue evidence="2">Muscle</tissue>
    </source>
</reference>
<keyword evidence="3" id="KW-1185">Reference proteome</keyword>
<dbReference type="AlphaFoldDB" id="A0A9X9MAG5"/>